<dbReference type="AlphaFoldDB" id="A0A1H1M7R4"/>
<dbReference type="Proteomes" id="UP000198859">
    <property type="component" value="Chromosome I"/>
</dbReference>
<dbReference type="STRING" id="642780.SAMN04488570_0499"/>
<evidence type="ECO:0000313" key="1">
    <source>
        <dbReference type="EMBL" id="SDR82874.1"/>
    </source>
</evidence>
<organism evidence="1 2">
    <name type="scientific">Nocardioides scoriae</name>
    <dbReference type="NCBI Taxonomy" id="642780"/>
    <lineage>
        <taxon>Bacteria</taxon>
        <taxon>Bacillati</taxon>
        <taxon>Actinomycetota</taxon>
        <taxon>Actinomycetes</taxon>
        <taxon>Propionibacteriales</taxon>
        <taxon>Nocardioidaceae</taxon>
        <taxon>Nocardioides</taxon>
    </lineage>
</organism>
<dbReference type="EMBL" id="LT629757">
    <property type="protein sequence ID" value="SDR82874.1"/>
    <property type="molecule type" value="Genomic_DNA"/>
</dbReference>
<name>A0A1H1M7R4_9ACTN</name>
<gene>
    <name evidence="1" type="ORF">SAMN04488570_0499</name>
</gene>
<reference evidence="2" key="1">
    <citation type="submission" date="2016-10" db="EMBL/GenBank/DDBJ databases">
        <authorList>
            <person name="Varghese N."/>
            <person name="Submissions S."/>
        </authorList>
    </citation>
    <scope>NUCLEOTIDE SEQUENCE [LARGE SCALE GENOMIC DNA]</scope>
    <source>
        <strain evidence="2">DSM 22127</strain>
    </source>
</reference>
<protein>
    <submittedName>
        <fullName evidence="1">Uncharacterized protein</fullName>
    </submittedName>
</protein>
<sequence>MTSGAINPGVAATPQNLARAARRALDARARRDALCGVTTCPDSRRGFLGWRRGPRLHSDYCLSLTRFIDSCAGYSGTGLLAADPDEVAVRNVRLVDDGRATPASASLPVAG</sequence>
<dbReference type="RefSeq" id="WP_157682692.1">
    <property type="nucleotide sequence ID" value="NZ_LT629757.1"/>
</dbReference>
<keyword evidence="2" id="KW-1185">Reference proteome</keyword>
<accession>A0A1H1M7R4</accession>
<proteinExistence type="predicted"/>
<evidence type="ECO:0000313" key="2">
    <source>
        <dbReference type="Proteomes" id="UP000198859"/>
    </source>
</evidence>